<evidence type="ECO:0000259" key="1">
    <source>
        <dbReference type="PROSITE" id="PS51186"/>
    </source>
</evidence>
<dbReference type="InterPro" id="IPR000182">
    <property type="entry name" value="GNAT_dom"/>
</dbReference>
<feature type="domain" description="N-acetyltransferase" evidence="1">
    <location>
        <begin position="136"/>
        <end position="272"/>
    </location>
</feature>
<dbReference type="SUPFAM" id="SSF55729">
    <property type="entry name" value="Acyl-CoA N-acyltransferases (Nat)"/>
    <property type="match status" value="1"/>
</dbReference>
<dbReference type="PROSITE" id="PS51186">
    <property type="entry name" value="GNAT"/>
    <property type="match status" value="1"/>
</dbReference>
<dbReference type="Gene3D" id="3.40.630.30">
    <property type="match status" value="1"/>
</dbReference>
<accession>A0ABS8YJD9</accession>
<comment type="caution">
    <text evidence="2">The sequence shown here is derived from an EMBL/GenBank/DDBJ whole genome shotgun (WGS) entry which is preliminary data.</text>
</comment>
<dbReference type="Proteomes" id="UP001199916">
    <property type="component" value="Unassembled WGS sequence"/>
</dbReference>
<gene>
    <name evidence="2" type="ORF">LQV63_14185</name>
</gene>
<sequence>MHLTEAVADALEQSEIDYMTDRMKAIQDIEGNPEGIHLARFGHARLYYSDTMPWPQFNTVKGMRGEDIHHIDEIISFFRTRNRTCQFEIVPKQAHPLLFKKLSESGCYQSGFHATLYGAAEREALFDLDPGSEEEIRVLPYAEEDMMTYAAIHCRGTGLGDDGISAVARNNEVLLKRPGWSYFIGFQEEKAAATGVMYRQNGIASLTFAATLPSYRNIGMHAALLRRRIHEAALSGCRLVVSQASYLSQSHRNMERAGMKLGYVRATWTMPV</sequence>
<evidence type="ECO:0000313" key="3">
    <source>
        <dbReference type="Proteomes" id="UP001199916"/>
    </source>
</evidence>
<reference evidence="2 3" key="1">
    <citation type="submission" date="2021-11" db="EMBL/GenBank/DDBJ databases">
        <title>Draft genome sequence of Paenibacillus profundus YoMME, a new Gram-positive bacteria with exoelectrogenic properties.</title>
        <authorList>
            <person name="Hubenova Y."/>
            <person name="Hubenova E."/>
            <person name="Manasiev Y."/>
            <person name="Peykov S."/>
            <person name="Mitov M."/>
        </authorList>
    </citation>
    <scope>NUCLEOTIDE SEQUENCE [LARGE SCALE GENOMIC DNA]</scope>
    <source>
        <strain evidence="2 3">YoMME</strain>
    </source>
</reference>
<protein>
    <submittedName>
        <fullName evidence="2">GNAT family N-acetyltransferase</fullName>
    </submittedName>
</protein>
<name>A0ABS8YJD9_9BACL</name>
<dbReference type="InterPro" id="IPR016181">
    <property type="entry name" value="Acyl_CoA_acyltransferase"/>
</dbReference>
<keyword evidence="3" id="KW-1185">Reference proteome</keyword>
<evidence type="ECO:0000313" key="2">
    <source>
        <dbReference type="EMBL" id="MCE5170460.1"/>
    </source>
</evidence>
<dbReference type="RefSeq" id="WP_233697194.1">
    <property type="nucleotide sequence ID" value="NZ_JAJNBZ010000010.1"/>
</dbReference>
<dbReference type="EMBL" id="JAJNBZ010000010">
    <property type="protein sequence ID" value="MCE5170460.1"/>
    <property type="molecule type" value="Genomic_DNA"/>
</dbReference>
<proteinExistence type="predicted"/>
<organism evidence="2 3">
    <name type="scientific">Paenibacillus profundus</name>
    <dbReference type="NCBI Taxonomy" id="1173085"/>
    <lineage>
        <taxon>Bacteria</taxon>
        <taxon>Bacillati</taxon>
        <taxon>Bacillota</taxon>
        <taxon>Bacilli</taxon>
        <taxon>Bacillales</taxon>
        <taxon>Paenibacillaceae</taxon>
        <taxon>Paenibacillus</taxon>
    </lineage>
</organism>